<feature type="non-terminal residue" evidence="1">
    <location>
        <position position="20"/>
    </location>
</feature>
<protein>
    <submittedName>
        <fullName evidence="1">Uncharacterized protein</fullName>
    </submittedName>
</protein>
<name>A0A392QAI1_9FABA</name>
<sequence length="20" mass="2169">MGLFENTLADFSLVNEPGSQ</sequence>
<organism evidence="1 2">
    <name type="scientific">Trifolium medium</name>
    <dbReference type="NCBI Taxonomy" id="97028"/>
    <lineage>
        <taxon>Eukaryota</taxon>
        <taxon>Viridiplantae</taxon>
        <taxon>Streptophyta</taxon>
        <taxon>Embryophyta</taxon>
        <taxon>Tracheophyta</taxon>
        <taxon>Spermatophyta</taxon>
        <taxon>Magnoliopsida</taxon>
        <taxon>eudicotyledons</taxon>
        <taxon>Gunneridae</taxon>
        <taxon>Pentapetalae</taxon>
        <taxon>rosids</taxon>
        <taxon>fabids</taxon>
        <taxon>Fabales</taxon>
        <taxon>Fabaceae</taxon>
        <taxon>Papilionoideae</taxon>
        <taxon>50 kb inversion clade</taxon>
        <taxon>NPAAA clade</taxon>
        <taxon>Hologalegina</taxon>
        <taxon>IRL clade</taxon>
        <taxon>Trifolieae</taxon>
        <taxon>Trifolium</taxon>
    </lineage>
</organism>
<dbReference type="AlphaFoldDB" id="A0A392QAI1"/>
<dbReference type="Proteomes" id="UP000265520">
    <property type="component" value="Unassembled WGS sequence"/>
</dbReference>
<evidence type="ECO:0000313" key="2">
    <source>
        <dbReference type="Proteomes" id="UP000265520"/>
    </source>
</evidence>
<dbReference type="EMBL" id="LXQA010120446">
    <property type="protein sequence ID" value="MCI20556.1"/>
    <property type="molecule type" value="Genomic_DNA"/>
</dbReference>
<evidence type="ECO:0000313" key="1">
    <source>
        <dbReference type="EMBL" id="MCI20556.1"/>
    </source>
</evidence>
<comment type="caution">
    <text evidence="1">The sequence shown here is derived from an EMBL/GenBank/DDBJ whole genome shotgun (WGS) entry which is preliminary data.</text>
</comment>
<accession>A0A392QAI1</accession>
<reference evidence="1 2" key="1">
    <citation type="journal article" date="2018" name="Front. Plant Sci.">
        <title>Red Clover (Trifolium pratense) and Zigzag Clover (T. medium) - A Picture of Genomic Similarities and Differences.</title>
        <authorList>
            <person name="Dluhosova J."/>
            <person name="Istvanek J."/>
            <person name="Nedelnik J."/>
            <person name="Repkova J."/>
        </authorList>
    </citation>
    <scope>NUCLEOTIDE SEQUENCE [LARGE SCALE GENOMIC DNA]</scope>
    <source>
        <strain evidence="2">cv. 10/8</strain>
        <tissue evidence="1">Leaf</tissue>
    </source>
</reference>
<keyword evidence="2" id="KW-1185">Reference proteome</keyword>
<proteinExistence type="predicted"/>